<dbReference type="Pfam" id="PF03235">
    <property type="entry name" value="GmrSD_N"/>
    <property type="match status" value="1"/>
</dbReference>
<proteinExistence type="predicted"/>
<feature type="domain" description="GmrSD restriction endonucleases N-terminal" evidence="1">
    <location>
        <begin position="22"/>
        <end position="128"/>
    </location>
</feature>
<dbReference type="VEuPathDB" id="FungiDB:RhiirA1_520023"/>
<dbReference type="EMBL" id="LLXI01001539">
    <property type="protein sequence ID" value="PKY54136.1"/>
    <property type="molecule type" value="Genomic_DNA"/>
</dbReference>
<evidence type="ECO:0000313" key="2">
    <source>
        <dbReference type="EMBL" id="PKY54136.1"/>
    </source>
</evidence>
<reference evidence="2 3" key="1">
    <citation type="submission" date="2015-10" db="EMBL/GenBank/DDBJ databases">
        <title>Genome analyses suggest a sexual origin of heterokaryosis in a supposedly ancient asexual fungus.</title>
        <authorList>
            <person name="Ropars J."/>
            <person name="Sedzielewska K."/>
            <person name="Noel J."/>
            <person name="Charron P."/>
            <person name="Farinelli L."/>
            <person name="Marton T."/>
            <person name="Kruger M."/>
            <person name="Pelin A."/>
            <person name="Brachmann A."/>
            <person name="Corradi N."/>
        </authorList>
    </citation>
    <scope>NUCLEOTIDE SEQUENCE [LARGE SCALE GENOMIC DNA]</scope>
    <source>
        <strain evidence="2 3">A4</strain>
    </source>
</reference>
<dbReference type="AlphaFoldDB" id="A0A2I1H5I7"/>
<gene>
    <name evidence="2" type="ORF">RhiirA4_472779</name>
</gene>
<protein>
    <recommendedName>
        <fullName evidence="1">GmrSD restriction endonucleases N-terminal domain-containing protein</fullName>
    </recommendedName>
</protein>
<dbReference type="VEuPathDB" id="FungiDB:RhiirFUN_024303"/>
<organism evidence="2 3">
    <name type="scientific">Rhizophagus irregularis</name>
    <dbReference type="NCBI Taxonomy" id="588596"/>
    <lineage>
        <taxon>Eukaryota</taxon>
        <taxon>Fungi</taxon>
        <taxon>Fungi incertae sedis</taxon>
        <taxon>Mucoromycota</taxon>
        <taxon>Glomeromycotina</taxon>
        <taxon>Glomeromycetes</taxon>
        <taxon>Glomerales</taxon>
        <taxon>Glomeraceae</taxon>
        <taxon>Rhizophagus</taxon>
    </lineage>
</organism>
<dbReference type="InterPro" id="IPR004919">
    <property type="entry name" value="GmrSD_N"/>
</dbReference>
<dbReference type="Proteomes" id="UP000234323">
    <property type="component" value="Unassembled WGS sequence"/>
</dbReference>
<name>A0A2I1H5I7_9GLOM</name>
<dbReference type="PANTHER" id="PTHR39639:SF1">
    <property type="entry name" value="DUF262 DOMAIN-CONTAINING PROTEIN"/>
    <property type="match status" value="1"/>
</dbReference>
<keyword evidence="3" id="KW-1185">Reference proteome</keyword>
<comment type="caution">
    <text evidence="2">The sequence shown here is derived from an EMBL/GenBank/DDBJ whole genome shotgun (WGS) entry which is preliminary data.</text>
</comment>
<dbReference type="PANTHER" id="PTHR39639">
    <property type="entry name" value="CHROMOSOME 16, WHOLE GENOME SHOTGUN SEQUENCE"/>
    <property type="match status" value="1"/>
</dbReference>
<sequence>MDEALTKPRNVSHTIYKLYGWLQKGLIDLDPEFQRDVVWTNTKQSHLIDSMLNNFYIPPVIFSCKKLDDKRWVRVCIDGKQRLTSIRKFMNNEIPHINPSSGYANKRFYKGSNDKDSLTDSERELFECSEFICVEYYDLTLQQEQEIFSRVQLGIALTPAERLQAISSPIADFAHAIHNQYSTTLSLILDNKRSRPFQIISQSLHMIETEPERFNATPITITKYLKRDREVSEGFKALTKHVYTVIEEMINVDAELFRYSHKFSTVEFVFLAYMIAKLPKLPIYQYQNRLIAMRKHVWDKHSEVRFNTKVFSTLKEFVDNMIYEFTSNQQTSSHALSSHYDFNLNHQNISQPSSSRYDFNLNHQNISQPSSSRYDFNLNHQNISQPSSSRRLNSLQLNTNYNTYAHNLFDIIGNDVLDMLQSANVQNVLNNTQANCETHTI</sequence>
<evidence type="ECO:0000313" key="3">
    <source>
        <dbReference type="Proteomes" id="UP000234323"/>
    </source>
</evidence>
<evidence type="ECO:0000259" key="1">
    <source>
        <dbReference type="Pfam" id="PF03235"/>
    </source>
</evidence>
<accession>A0A2I1H5I7</accession>
<dbReference type="VEuPathDB" id="FungiDB:FUN_024954"/>